<name>A0A024P319_9BACI</name>
<evidence type="ECO:0000313" key="1">
    <source>
        <dbReference type="EMBL" id="CDQ22002.1"/>
    </source>
</evidence>
<evidence type="ECO:0008006" key="3">
    <source>
        <dbReference type="Google" id="ProtNLM"/>
    </source>
</evidence>
<protein>
    <recommendedName>
        <fullName evidence="3">Transposase</fullName>
    </recommendedName>
</protein>
<reference evidence="1 2" key="2">
    <citation type="submission" date="2014-05" db="EMBL/GenBank/DDBJ databases">
        <title>Draft genome sequence of Halobacillus karajensis HK-03.</title>
        <authorList>
            <person name="Khelaifia S."/>
            <person name="Croce O."/>
            <person name="Lagier J.C."/>
            <person name="Raoult D."/>
        </authorList>
    </citation>
    <scope>NUCLEOTIDE SEQUENCE [LARGE SCALE GENOMIC DNA]</scope>
    <source>
        <strain evidence="1 2">HD-03</strain>
    </source>
</reference>
<dbReference type="EMBL" id="CCDI010000001">
    <property type="protein sequence ID" value="CDQ22002.1"/>
    <property type="molecule type" value="Genomic_DNA"/>
</dbReference>
<proteinExistence type="predicted"/>
<dbReference type="AlphaFoldDB" id="A0A024P319"/>
<comment type="caution">
    <text evidence="1">The sequence shown here is derived from an EMBL/GenBank/DDBJ whole genome shotgun (WGS) entry which is preliminary data.</text>
</comment>
<dbReference type="RefSeq" id="WP_156036644.1">
    <property type="nucleotide sequence ID" value="NZ_CCDI010000001.1"/>
</dbReference>
<keyword evidence="2" id="KW-1185">Reference proteome</keyword>
<dbReference type="Proteomes" id="UP000028868">
    <property type="component" value="Unassembled WGS sequence"/>
</dbReference>
<gene>
    <name evidence="1" type="ORF">BN983_00198</name>
</gene>
<sequence length="50" mass="5656">MVTIEELVPEDHLLRKIDPYISEDNGRPALDPLVLFHPSAMDLPKETSLV</sequence>
<reference evidence="2" key="1">
    <citation type="submission" date="2014-03" db="EMBL/GenBank/DDBJ databases">
        <authorList>
            <person name="Urmite Genomes U."/>
        </authorList>
    </citation>
    <scope>NUCLEOTIDE SEQUENCE [LARGE SCALE GENOMIC DNA]</scope>
    <source>
        <strain evidence="2">HD-03</strain>
    </source>
</reference>
<accession>A0A024P319</accession>
<evidence type="ECO:0000313" key="2">
    <source>
        <dbReference type="Proteomes" id="UP000028868"/>
    </source>
</evidence>
<organism evidence="1 2">
    <name type="scientific">Halobacillus karajensis</name>
    <dbReference type="NCBI Taxonomy" id="195088"/>
    <lineage>
        <taxon>Bacteria</taxon>
        <taxon>Bacillati</taxon>
        <taxon>Bacillota</taxon>
        <taxon>Bacilli</taxon>
        <taxon>Bacillales</taxon>
        <taxon>Bacillaceae</taxon>
        <taxon>Halobacillus</taxon>
    </lineage>
</organism>